<reference evidence="2" key="1">
    <citation type="submission" date="2021-01" db="EMBL/GenBank/DDBJ databases">
        <title>Metabolic potential, ecology and presence of endohyphal bacteria is reflected in genomic diversity of Mucoromycotina.</title>
        <authorList>
            <person name="Muszewska A."/>
            <person name="Okrasinska A."/>
            <person name="Steczkiewicz K."/>
            <person name="Drgas O."/>
            <person name="Orlowska M."/>
            <person name="Perlinska-Lenart U."/>
            <person name="Aleksandrzak-Piekarczyk T."/>
            <person name="Szatraj K."/>
            <person name="Zielenkiewicz U."/>
            <person name="Pilsyk S."/>
            <person name="Malc E."/>
            <person name="Mieczkowski P."/>
            <person name="Kruszewska J.S."/>
            <person name="Biernat P."/>
            <person name="Pawlowska J."/>
        </authorList>
    </citation>
    <scope>NUCLEOTIDE SEQUENCE</scope>
    <source>
        <strain evidence="2">WA0000018081</strain>
    </source>
</reference>
<evidence type="ECO:0000259" key="1">
    <source>
        <dbReference type="PROSITE" id="PS00028"/>
    </source>
</evidence>
<dbReference type="PROSITE" id="PS00028">
    <property type="entry name" value="ZINC_FINGER_C2H2_1"/>
    <property type="match status" value="1"/>
</dbReference>
<evidence type="ECO:0000313" key="3">
    <source>
        <dbReference type="Proteomes" id="UP000613177"/>
    </source>
</evidence>
<name>A0A8H7SJH7_9FUNG</name>
<dbReference type="EMBL" id="JAEPRE010000256">
    <property type="protein sequence ID" value="KAG2229635.1"/>
    <property type="molecule type" value="Genomic_DNA"/>
</dbReference>
<accession>A0A8H7SJH7</accession>
<feature type="domain" description="C2H2-type" evidence="1">
    <location>
        <begin position="22"/>
        <end position="43"/>
    </location>
</feature>
<dbReference type="AlphaFoldDB" id="A0A8H7SJH7"/>
<dbReference type="Proteomes" id="UP000613177">
    <property type="component" value="Unassembled WGS sequence"/>
</dbReference>
<keyword evidence="3" id="KW-1185">Reference proteome</keyword>
<proteinExistence type="predicted"/>
<organism evidence="2 3">
    <name type="scientific">Thamnidium elegans</name>
    <dbReference type="NCBI Taxonomy" id="101142"/>
    <lineage>
        <taxon>Eukaryota</taxon>
        <taxon>Fungi</taxon>
        <taxon>Fungi incertae sedis</taxon>
        <taxon>Mucoromycota</taxon>
        <taxon>Mucoromycotina</taxon>
        <taxon>Mucoromycetes</taxon>
        <taxon>Mucorales</taxon>
        <taxon>Mucorineae</taxon>
        <taxon>Mucoraceae</taxon>
        <taxon>Thamnidium</taxon>
    </lineage>
</organism>
<sequence length="277" mass="31064">MTTFIAYVDLEPCKRVKGTYSCPLCSEEYEATRALISHIKSRHDLKANYTKKRKEPECEDVLEESSSQKYIPDLENIEFVSTPSLNFPHSSTSLSQETSNLTVSETILSSSGRWVPLIYELDSIQYGALTSPTYAATLTSKQQTGVWKSPRHHVSIFNFSLRLSGTDDPLRIPTPPSRPSISPIEGYRDDDFKSIEEFVSDSENHTNNTVSFVQHAVQGRTMDGTANSYGAKLSSPNSITTTSVVIDAFSFTSLYIPVAEDDHTCSIFIRPNYQYWV</sequence>
<comment type="caution">
    <text evidence="2">The sequence shown here is derived from an EMBL/GenBank/DDBJ whole genome shotgun (WGS) entry which is preliminary data.</text>
</comment>
<dbReference type="InterPro" id="IPR013087">
    <property type="entry name" value="Znf_C2H2_type"/>
</dbReference>
<protein>
    <recommendedName>
        <fullName evidence="1">C2H2-type domain-containing protein</fullName>
    </recommendedName>
</protein>
<evidence type="ECO:0000313" key="2">
    <source>
        <dbReference type="EMBL" id="KAG2229635.1"/>
    </source>
</evidence>
<gene>
    <name evidence="2" type="ORF">INT48_001242</name>
</gene>